<evidence type="ECO:0000256" key="4">
    <source>
        <dbReference type="ARBA" id="ARBA00022645"/>
    </source>
</evidence>
<dbReference type="InterPro" id="IPR001563">
    <property type="entry name" value="Peptidase_S10"/>
</dbReference>
<evidence type="ECO:0000256" key="10">
    <source>
        <dbReference type="RuleBase" id="RU361156"/>
    </source>
</evidence>
<dbReference type="PANTHER" id="PTHR11802">
    <property type="entry name" value="SERINE PROTEASE FAMILY S10 SERINE CARBOXYPEPTIDASE"/>
    <property type="match status" value="1"/>
</dbReference>
<gene>
    <name evidence="11" type="primary">SCPL40_10</name>
    <name evidence="11" type="ORF">CK203_080735</name>
</gene>
<organism evidence="11 12">
    <name type="scientific">Vitis vinifera</name>
    <name type="common">Grape</name>
    <dbReference type="NCBI Taxonomy" id="29760"/>
    <lineage>
        <taxon>Eukaryota</taxon>
        <taxon>Viridiplantae</taxon>
        <taxon>Streptophyta</taxon>
        <taxon>Embryophyta</taxon>
        <taxon>Tracheophyta</taxon>
        <taxon>Spermatophyta</taxon>
        <taxon>Magnoliopsida</taxon>
        <taxon>eudicotyledons</taxon>
        <taxon>Gunneridae</taxon>
        <taxon>Pentapetalae</taxon>
        <taxon>rosids</taxon>
        <taxon>Vitales</taxon>
        <taxon>Vitaceae</taxon>
        <taxon>Viteae</taxon>
        <taxon>Vitis</taxon>
    </lineage>
</organism>
<keyword evidence="6" id="KW-0732">Signal</keyword>
<evidence type="ECO:0000256" key="1">
    <source>
        <dbReference type="ARBA" id="ARBA00004613"/>
    </source>
</evidence>
<dbReference type="Proteomes" id="UP000288805">
    <property type="component" value="Unassembled WGS sequence"/>
</dbReference>
<comment type="caution">
    <text evidence="11">The sequence shown here is derived from an EMBL/GenBank/DDBJ whole genome shotgun (WGS) entry which is preliminary data.</text>
</comment>
<evidence type="ECO:0000313" key="11">
    <source>
        <dbReference type="EMBL" id="RVW40811.1"/>
    </source>
</evidence>
<dbReference type="GO" id="GO:0006508">
    <property type="term" value="P:proteolysis"/>
    <property type="evidence" value="ECO:0007669"/>
    <property type="project" value="UniProtKB-KW"/>
</dbReference>
<evidence type="ECO:0000313" key="12">
    <source>
        <dbReference type="Proteomes" id="UP000288805"/>
    </source>
</evidence>
<dbReference type="Pfam" id="PF00450">
    <property type="entry name" value="Peptidase_S10"/>
    <property type="match status" value="1"/>
</dbReference>
<dbReference type="InterPro" id="IPR018202">
    <property type="entry name" value="Ser_caboxypep_ser_AS"/>
</dbReference>
<dbReference type="Gene3D" id="3.40.50.11320">
    <property type="match status" value="1"/>
</dbReference>
<dbReference type="PROSITE" id="PS00131">
    <property type="entry name" value="CARBOXYPEPT_SER_SER"/>
    <property type="match status" value="1"/>
</dbReference>
<keyword evidence="3" id="KW-0964">Secreted</keyword>
<keyword evidence="5 10" id="KW-0645">Protease</keyword>
<dbReference type="FunFam" id="3.40.50.1820:FF:000030">
    <property type="entry name" value="Carboxypeptidase"/>
    <property type="match status" value="1"/>
</dbReference>
<keyword evidence="8" id="KW-1015">Disulfide bond</keyword>
<evidence type="ECO:0000256" key="9">
    <source>
        <dbReference type="ARBA" id="ARBA00023180"/>
    </source>
</evidence>
<keyword evidence="7 10" id="KW-0378">Hydrolase</keyword>
<evidence type="ECO:0000256" key="7">
    <source>
        <dbReference type="ARBA" id="ARBA00022801"/>
    </source>
</evidence>
<keyword evidence="4 10" id="KW-0121">Carboxypeptidase</keyword>
<dbReference type="AlphaFoldDB" id="A0A438DZ68"/>
<dbReference type="EC" id="3.4.16.-" evidence="10"/>
<evidence type="ECO:0000256" key="8">
    <source>
        <dbReference type="ARBA" id="ARBA00023157"/>
    </source>
</evidence>
<protein>
    <recommendedName>
        <fullName evidence="10">Carboxypeptidase</fullName>
        <ecNumber evidence="10">3.4.16.-</ecNumber>
    </recommendedName>
</protein>
<dbReference type="PANTHER" id="PTHR11802:SF132">
    <property type="entry name" value="SERINE CARBOXYPEPTIDASE-LIKE 36-RELATED"/>
    <property type="match status" value="1"/>
</dbReference>
<keyword evidence="9" id="KW-0325">Glycoprotein</keyword>
<name>A0A438DZ68_VITVI</name>
<evidence type="ECO:0000256" key="5">
    <source>
        <dbReference type="ARBA" id="ARBA00022670"/>
    </source>
</evidence>
<evidence type="ECO:0000256" key="2">
    <source>
        <dbReference type="ARBA" id="ARBA00009431"/>
    </source>
</evidence>
<dbReference type="GO" id="GO:0004185">
    <property type="term" value="F:serine-type carboxypeptidase activity"/>
    <property type="evidence" value="ECO:0007669"/>
    <property type="project" value="UniProtKB-UniRule"/>
</dbReference>
<accession>A0A438DZ68</accession>
<dbReference type="SUPFAM" id="SSF53474">
    <property type="entry name" value="alpha/beta-Hydrolases"/>
    <property type="match status" value="1"/>
</dbReference>
<comment type="subcellular location">
    <subcellularLocation>
        <location evidence="1">Secreted</location>
    </subcellularLocation>
</comment>
<proteinExistence type="inferred from homology"/>
<dbReference type="Gene3D" id="6.10.250.940">
    <property type="match status" value="1"/>
</dbReference>
<dbReference type="PRINTS" id="PR00724">
    <property type="entry name" value="CRBOXYPTASEC"/>
</dbReference>
<reference evidence="11 12" key="1">
    <citation type="journal article" date="2018" name="PLoS Genet.">
        <title>Population sequencing reveals clonal diversity and ancestral inbreeding in the grapevine cultivar Chardonnay.</title>
        <authorList>
            <person name="Roach M.J."/>
            <person name="Johnson D.L."/>
            <person name="Bohlmann J."/>
            <person name="van Vuuren H.J."/>
            <person name="Jones S.J."/>
            <person name="Pretorius I.S."/>
            <person name="Schmidt S.A."/>
            <person name="Borneman A.R."/>
        </authorList>
    </citation>
    <scope>NUCLEOTIDE SEQUENCE [LARGE SCALE GENOMIC DNA]</scope>
    <source>
        <strain evidence="12">cv. Chardonnay</strain>
        <tissue evidence="11">Leaf</tissue>
    </source>
</reference>
<evidence type="ECO:0000256" key="6">
    <source>
        <dbReference type="ARBA" id="ARBA00022729"/>
    </source>
</evidence>
<sequence>MKFPIQLEPSSRPAWVRERRPQPWIVLPKLSCMIHFVSTFPLVSHFLIGEQEESKRKQSWATSLLLVSVLLFIFSSFVEQSHGRVRKQTELLKLLQKAKMQGNSGIDTSLFEVNEIKSEAESYKILPQKGMKEKDRIERLPGQPHVGFSQYGGYVTIDESKGEAFYYYFVEAPTSRESLPLLLWFNGGPGCSSLAYGAMQELGPFRVHSDGKTLYRNQYAWNKVANVLFLESPAGVGFSYSNTTSDNQSGGDRKTANENYAFLVNWLERFPEYKKRDFYISGESYAGHYVPQLAHTILHHNKKANGPIINLKGIIIGNAVIDDETDEIGSQSKECTEAVDEVHSNIDDIDIYNIYSPLCFNTILTAKPKKVTPEFDPCSDYYVSAYLNRADVQKALHANVTKLKYEWRPCSDIGKNWTDSPLTIIPLLREFMANGLRVWVFSGDTDGDVPVTSTMASIGKMRLSVKTPWHPWFVAGEVIFLFSRHPPLL</sequence>
<evidence type="ECO:0000256" key="3">
    <source>
        <dbReference type="ARBA" id="ARBA00022525"/>
    </source>
</evidence>
<comment type="similarity">
    <text evidence="2 10">Belongs to the peptidase S10 family.</text>
</comment>
<dbReference type="EMBL" id="QGNW01001453">
    <property type="protein sequence ID" value="RVW40811.1"/>
    <property type="molecule type" value="Genomic_DNA"/>
</dbReference>
<dbReference type="InterPro" id="IPR029058">
    <property type="entry name" value="AB_hydrolase_fold"/>
</dbReference>
<dbReference type="Gene3D" id="3.40.50.1820">
    <property type="entry name" value="alpha/beta hydrolase"/>
    <property type="match status" value="1"/>
</dbReference>
<dbReference type="GO" id="GO:0005576">
    <property type="term" value="C:extracellular region"/>
    <property type="evidence" value="ECO:0007669"/>
    <property type="project" value="UniProtKB-SubCell"/>
</dbReference>